<organism evidence="2 3">
    <name type="scientific">Pedobacter psychroterrae</name>
    <dbReference type="NCBI Taxonomy" id="2530453"/>
    <lineage>
        <taxon>Bacteria</taxon>
        <taxon>Pseudomonadati</taxon>
        <taxon>Bacteroidota</taxon>
        <taxon>Sphingobacteriia</taxon>
        <taxon>Sphingobacteriales</taxon>
        <taxon>Sphingobacteriaceae</taxon>
        <taxon>Pedobacter</taxon>
    </lineage>
</organism>
<dbReference type="AlphaFoldDB" id="A0A4V6N616"/>
<protein>
    <submittedName>
        <fullName evidence="2">Crp/Fnr family transcriptional regulator</fullName>
    </submittedName>
</protein>
<keyword evidence="3" id="KW-1185">Reference proteome</keyword>
<proteinExistence type="predicted"/>
<comment type="caution">
    <text evidence="2">The sequence shown here is derived from an EMBL/GenBank/DDBJ whole genome shotgun (WGS) entry which is preliminary data.</text>
</comment>
<name>A0A4V6N616_9SPHI</name>
<dbReference type="InterPro" id="IPR018490">
    <property type="entry name" value="cNMP-bd_dom_sf"/>
</dbReference>
<dbReference type="EMBL" id="SJSL01000002">
    <property type="protein sequence ID" value="TCD01377.1"/>
    <property type="molecule type" value="Genomic_DNA"/>
</dbReference>
<dbReference type="Pfam" id="PF00027">
    <property type="entry name" value="cNMP_binding"/>
    <property type="match status" value="1"/>
</dbReference>
<dbReference type="SUPFAM" id="SSF51206">
    <property type="entry name" value="cAMP-binding domain-like"/>
    <property type="match status" value="1"/>
</dbReference>
<dbReference type="CDD" id="cd00038">
    <property type="entry name" value="CAP_ED"/>
    <property type="match status" value="1"/>
</dbReference>
<dbReference type="Gene3D" id="2.60.120.10">
    <property type="entry name" value="Jelly Rolls"/>
    <property type="match status" value="1"/>
</dbReference>
<evidence type="ECO:0000259" key="1">
    <source>
        <dbReference type="Pfam" id="PF00027"/>
    </source>
</evidence>
<reference evidence="2 3" key="1">
    <citation type="submission" date="2019-02" db="EMBL/GenBank/DDBJ databases">
        <title>Pedobacter sp. RP-1-14 sp. nov., isolated from Arctic soil.</title>
        <authorList>
            <person name="Dahal R.H."/>
        </authorList>
    </citation>
    <scope>NUCLEOTIDE SEQUENCE [LARGE SCALE GENOMIC DNA]</scope>
    <source>
        <strain evidence="2 3">RP-1-14</strain>
    </source>
</reference>
<sequence length="188" mass="21826">MYKNLRNHIESIVPLTDEEYTLVSSYFKIKFFKKHQFMVTEGELTSYNYYLVSGLTKLVYTDASAKQHILAFAMEDWWDTDYQAYFTQTKATLSLECLEDTQALCITLSDFHELCGALPKMERFFLEKVTRGFLASQRRILSLLTTSVQERYEQLIVQHPALLQRVPKTQIAAYLGVSREALSRLGPK</sequence>
<dbReference type="OrthoDB" id="1092431at2"/>
<dbReference type="InterPro" id="IPR000595">
    <property type="entry name" value="cNMP-bd_dom"/>
</dbReference>
<gene>
    <name evidence="2" type="ORF">EZ437_11560</name>
</gene>
<dbReference type="RefSeq" id="WP_131596141.1">
    <property type="nucleotide sequence ID" value="NZ_SJSL01000002.1"/>
</dbReference>
<accession>A0A4V6N616</accession>
<dbReference type="InterPro" id="IPR014710">
    <property type="entry name" value="RmlC-like_jellyroll"/>
</dbReference>
<evidence type="ECO:0000313" key="3">
    <source>
        <dbReference type="Proteomes" id="UP000293347"/>
    </source>
</evidence>
<dbReference type="Proteomes" id="UP000293347">
    <property type="component" value="Unassembled WGS sequence"/>
</dbReference>
<evidence type="ECO:0000313" key="2">
    <source>
        <dbReference type="EMBL" id="TCD01377.1"/>
    </source>
</evidence>
<feature type="domain" description="Cyclic nucleotide-binding" evidence="1">
    <location>
        <begin position="30"/>
        <end position="115"/>
    </location>
</feature>